<evidence type="ECO:0000259" key="1">
    <source>
        <dbReference type="Pfam" id="PF13439"/>
    </source>
</evidence>
<dbReference type="RefSeq" id="WP_306887037.1">
    <property type="nucleotide sequence ID" value="NZ_JAUSUL010000004.1"/>
</dbReference>
<dbReference type="PANTHER" id="PTHR45947">
    <property type="entry name" value="SULFOQUINOVOSYL TRANSFERASE SQD2"/>
    <property type="match status" value="1"/>
</dbReference>
<dbReference type="SUPFAM" id="SSF53756">
    <property type="entry name" value="UDP-Glycosyltransferase/glycogen phosphorylase"/>
    <property type="match status" value="1"/>
</dbReference>
<sequence length="347" mass="37905">MNKLLLVSDAWHPQVNGVVTTLQITKEKLEDLGVEVYPLTPDGFRTVPLPTYPEIRLSITSPSTIRRKIEAFGPDYVHIATEGPLGMLARKWCLSAGHPYTTSYHTRFPEYIAARAPVPLNWSYSFVRRFHNAGAGCMVSNTTLEKDLSDRGFTNLYRWVRGVDQTLFRTEVPPALDLPGPVFMYVGRVSVEKNIEAFLKLDLPGTKVVVGTGPSLESMKSRYPDTVFTGPKFGDDLVAHYRSADVFVFPSLTDTWGLVLLEAMACGVPVAAFPIMGPIDVVADSGCGALDTDLKKAALAALDIPGDRCRAYAETFSWEASAQQFLENVQAANEAALSGQLNSANAA</sequence>
<accession>A0AAE3VS23</accession>
<dbReference type="CDD" id="cd03814">
    <property type="entry name" value="GT4-like"/>
    <property type="match status" value="1"/>
</dbReference>
<evidence type="ECO:0000313" key="2">
    <source>
        <dbReference type="EMBL" id="MDQ0317137.1"/>
    </source>
</evidence>
<dbReference type="Gene3D" id="3.40.50.2000">
    <property type="entry name" value="Glycogen Phosphorylase B"/>
    <property type="match status" value="2"/>
</dbReference>
<evidence type="ECO:0000313" key="3">
    <source>
        <dbReference type="Proteomes" id="UP001229244"/>
    </source>
</evidence>
<name>A0AAE3VS23_9HYPH</name>
<dbReference type="PANTHER" id="PTHR45947:SF3">
    <property type="entry name" value="SULFOQUINOVOSYL TRANSFERASE SQD2"/>
    <property type="match status" value="1"/>
</dbReference>
<reference evidence="2" key="1">
    <citation type="submission" date="2023-07" db="EMBL/GenBank/DDBJ databases">
        <title>Genomic Encyclopedia of Type Strains, Phase IV (KMG-IV): sequencing the most valuable type-strain genomes for metagenomic binning, comparative biology and taxonomic classification.</title>
        <authorList>
            <person name="Goeker M."/>
        </authorList>
    </citation>
    <scope>NUCLEOTIDE SEQUENCE</scope>
    <source>
        <strain evidence="2">DSM 21202</strain>
    </source>
</reference>
<gene>
    <name evidence="2" type="ORF">J2S73_003614</name>
</gene>
<keyword evidence="3" id="KW-1185">Reference proteome</keyword>
<feature type="domain" description="Glycosyltransferase subfamily 4-like N-terminal" evidence="1">
    <location>
        <begin position="15"/>
        <end position="164"/>
    </location>
</feature>
<dbReference type="GO" id="GO:0016757">
    <property type="term" value="F:glycosyltransferase activity"/>
    <property type="evidence" value="ECO:0007669"/>
    <property type="project" value="UniProtKB-ARBA"/>
</dbReference>
<proteinExistence type="predicted"/>
<organism evidence="2 3">
    <name type="scientific">Amorphus orientalis</name>
    <dbReference type="NCBI Taxonomy" id="649198"/>
    <lineage>
        <taxon>Bacteria</taxon>
        <taxon>Pseudomonadati</taxon>
        <taxon>Pseudomonadota</taxon>
        <taxon>Alphaproteobacteria</taxon>
        <taxon>Hyphomicrobiales</taxon>
        <taxon>Amorphaceae</taxon>
        <taxon>Amorphus</taxon>
    </lineage>
</organism>
<dbReference type="AlphaFoldDB" id="A0AAE3VS23"/>
<dbReference type="Pfam" id="PF13692">
    <property type="entry name" value="Glyco_trans_1_4"/>
    <property type="match status" value="1"/>
</dbReference>
<protein>
    <submittedName>
        <fullName evidence="2">Glycosyltransferase involved in cell wall biosynthesis</fullName>
    </submittedName>
</protein>
<dbReference type="InterPro" id="IPR028098">
    <property type="entry name" value="Glyco_trans_4-like_N"/>
</dbReference>
<dbReference type="EMBL" id="JAUSUL010000004">
    <property type="protein sequence ID" value="MDQ0317137.1"/>
    <property type="molecule type" value="Genomic_DNA"/>
</dbReference>
<dbReference type="Proteomes" id="UP001229244">
    <property type="component" value="Unassembled WGS sequence"/>
</dbReference>
<comment type="caution">
    <text evidence="2">The sequence shown here is derived from an EMBL/GenBank/DDBJ whole genome shotgun (WGS) entry which is preliminary data.</text>
</comment>
<dbReference type="Pfam" id="PF13439">
    <property type="entry name" value="Glyco_transf_4"/>
    <property type="match status" value="1"/>
</dbReference>
<dbReference type="InterPro" id="IPR050194">
    <property type="entry name" value="Glycosyltransferase_grp1"/>
</dbReference>